<organism evidence="1 2">
    <name type="scientific">Melastoma candidum</name>
    <dbReference type="NCBI Taxonomy" id="119954"/>
    <lineage>
        <taxon>Eukaryota</taxon>
        <taxon>Viridiplantae</taxon>
        <taxon>Streptophyta</taxon>
        <taxon>Embryophyta</taxon>
        <taxon>Tracheophyta</taxon>
        <taxon>Spermatophyta</taxon>
        <taxon>Magnoliopsida</taxon>
        <taxon>eudicotyledons</taxon>
        <taxon>Gunneridae</taxon>
        <taxon>Pentapetalae</taxon>
        <taxon>rosids</taxon>
        <taxon>malvids</taxon>
        <taxon>Myrtales</taxon>
        <taxon>Melastomataceae</taxon>
        <taxon>Melastomatoideae</taxon>
        <taxon>Melastomateae</taxon>
        <taxon>Melastoma</taxon>
    </lineage>
</organism>
<protein>
    <submittedName>
        <fullName evidence="1">Uncharacterized protein</fullName>
    </submittedName>
</protein>
<keyword evidence="2" id="KW-1185">Reference proteome</keyword>
<accession>A0ACB9NZ54</accession>
<dbReference type="EMBL" id="CM042886">
    <property type="protein sequence ID" value="KAI4341625.1"/>
    <property type="molecule type" value="Genomic_DNA"/>
</dbReference>
<comment type="caution">
    <text evidence="1">The sequence shown here is derived from an EMBL/GenBank/DDBJ whole genome shotgun (WGS) entry which is preliminary data.</text>
</comment>
<dbReference type="Proteomes" id="UP001057402">
    <property type="component" value="Chromosome 7"/>
</dbReference>
<proteinExistence type="predicted"/>
<name>A0ACB9NZ54_9MYRT</name>
<sequence length="123" mass="13384">MLEDGCKPFHGWNYKDEPWSSGGAEHKGYLSMPCPDWALEAAKSRRFSSDAQGDLITSPRSPSWTLGYHPWLGETALDKENLFALSVQSAASPIAYPSALGASSSQDPDYMARLPLHTNGIPS</sequence>
<evidence type="ECO:0000313" key="1">
    <source>
        <dbReference type="EMBL" id="KAI4341625.1"/>
    </source>
</evidence>
<reference evidence="2" key="1">
    <citation type="journal article" date="2023" name="Front. Plant Sci.">
        <title>Chromosomal-level genome assembly of Melastoma candidum provides insights into trichome evolution.</title>
        <authorList>
            <person name="Zhong Y."/>
            <person name="Wu W."/>
            <person name="Sun C."/>
            <person name="Zou P."/>
            <person name="Liu Y."/>
            <person name="Dai S."/>
            <person name="Zhou R."/>
        </authorList>
    </citation>
    <scope>NUCLEOTIDE SEQUENCE [LARGE SCALE GENOMIC DNA]</scope>
</reference>
<gene>
    <name evidence="1" type="ORF">MLD38_026324</name>
</gene>
<evidence type="ECO:0000313" key="2">
    <source>
        <dbReference type="Proteomes" id="UP001057402"/>
    </source>
</evidence>